<dbReference type="Proteomes" id="UP000187735">
    <property type="component" value="Chromosome"/>
</dbReference>
<dbReference type="EMBL" id="CP017641">
    <property type="protein sequence ID" value="APZ93367.1"/>
    <property type="molecule type" value="Genomic_DNA"/>
</dbReference>
<dbReference type="OrthoDB" id="274512at2"/>
<gene>
    <name evidence="2" type="ORF">Fuma_02984</name>
</gene>
<dbReference type="STRING" id="1891926.Fuma_02984"/>
<dbReference type="KEGG" id="fmr:Fuma_02984"/>
<evidence type="ECO:0000313" key="2">
    <source>
        <dbReference type="EMBL" id="APZ93367.1"/>
    </source>
</evidence>
<evidence type="ECO:0000256" key="1">
    <source>
        <dbReference type="SAM" id="Phobius"/>
    </source>
</evidence>
<organism evidence="2 3">
    <name type="scientific">Fuerstiella marisgermanici</name>
    <dbReference type="NCBI Taxonomy" id="1891926"/>
    <lineage>
        <taxon>Bacteria</taxon>
        <taxon>Pseudomonadati</taxon>
        <taxon>Planctomycetota</taxon>
        <taxon>Planctomycetia</taxon>
        <taxon>Planctomycetales</taxon>
        <taxon>Planctomycetaceae</taxon>
        <taxon>Fuerstiella</taxon>
    </lineage>
</organism>
<keyword evidence="1" id="KW-0472">Membrane</keyword>
<evidence type="ECO:0008006" key="4">
    <source>
        <dbReference type="Google" id="ProtNLM"/>
    </source>
</evidence>
<reference evidence="2 3" key="1">
    <citation type="journal article" date="2016" name="Front. Microbiol.">
        <title>Fuerstia marisgermanicae gen. nov., sp. nov., an Unusual Member of the Phylum Planctomycetes from the German Wadden Sea.</title>
        <authorList>
            <person name="Kohn T."/>
            <person name="Heuer A."/>
            <person name="Jogler M."/>
            <person name="Vollmers J."/>
            <person name="Boedeker C."/>
            <person name="Bunk B."/>
            <person name="Rast P."/>
            <person name="Borchert D."/>
            <person name="Glockner I."/>
            <person name="Freese H.M."/>
            <person name="Klenk H.P."/>
            <person name="Overmann J."/>
            <person name="Kaster A.K."/>
            <person name="Rohde M."/>
            <person name="Wiegand S."/>
            <person name="Jogler C."/>
        </authorList>
    </citation>
    <scope>NUCLEOTIDE SEQUENCE [LARGE SCALE GENOMIC DNA]</scope>
    <source>
        <strain evidence="2 3">NH11</strain>
    </source>
</reference>
<protein>
    <recommendedName>
        <fullName evidence="4">Signal peptide prediction</fullName>
    </recommendedName>
</protein>
<evidence type="ECO:0000313" key="3">
    <source>
        <dbReference type="Proteomes" id="UP000187735"/>
    </source>
</evidence>
<keyword evidence="1" id="KW-0812">Transmembrane</keyword>
<dbReference type="AlphaFoldDB" id="A0A1P8WH65"/>
<accession>A0A1P8WH65</accession>
<proteinExistence type="predicted"/>
<keyword evidence="1" id="KW-1133">Transmembrane helix</keyword>
<feature type="transmembrane region" description="Helical" evidence="1">
    <location>
        <begin position="6"/>
        <end position="27"/>
    </location>
</feature>
<keyword evidence="3" id="KW-1185">Reference proteome</keyword>
<sequence length="127" mass="14683">MLIIRPIAIIWALPYTILGLLIGLFGLCTRGRVLRRWPLEFYGGGVEWFLSRLPSDLVMAMTLGHVILGRTKAALDISREHELVHVRQYERWGPFLGPAYWACSLFLWLRGKDGYHDNPFEKEAWGE</sequence>
<name>A0A1P8WH65_9PLAN</name>
<dbReference type="RefSeq" id="WP_077024838.1">
    <property type="nucleotide sequence ID" value="NZ_CP017641.1"/>
</dbReference>